<evidence type="ECO:0000256" key="1">
    <source>
        <dbReference type="SAM" id="MobiDB-lite"/>
    </source>
</evidence>
<protein>
    <recommendedName>
        <fullName evidence="4">DUF3558 domain-containing protein</fullName>
    </recommendedName>
</protein>
<accession>A0ABX6B7V4</accession>
<keyword evidence="3" id="KW-1185">Reference proteome</keyword>
<dbReference type="Proteomes" id="UP000326041">
    <property type="component" value="Chromosome"/>
</dbReference>
<evidence type="ECO:0008006" key="4">
    <source>
        <dbReference type="Google" id="ProtNLM"/>
    </source>
</evidence>
<evidence type="ECO:0000313" key="3">
    <source>
        <dbReference type="Proteomes" id="UP000326041"/>
    </source>
</evidence>
<gene>
    <name evidence="2" type="ORF">CP972_21670</name>
</gene>
<dbReference type="EMBL" id="CP023697">
    <property type="protein sequence ID" value="QEV10423.1"/>
    <property type="molecule type" value="Genomic_DNA"/>
</dbReference>
<organism evidence="2 3">
    <name type="scientific">Streptomyces prasinus</name>
    <dbReference type="NCBI Taxonomy" id="67345"/>
    <lineage>
        <taxon>Bacteria</taxon>
        <taxon>Bacillati</taxon>
        <taxon>Actinomycetota</taxon>
        <taxon>Actinomycetes</taxon>
        <taxon>Kitasatosporales</taxon>
        <taxon>Streptomycetaceae</taxon>
        <taxon>Streptomyces</taxon>
    </lineage>
</organism>
<name>A0ABX6B7V4_9ACTN</name>
<dbReference type="InterPro" id="IPR046248">
    <property type="entry name" value="DUF6281"/>
</dbReference>
<proteinExistence type="predicted"/>
<reference evidence="2 3" key="1">
    <citation type="submission" date="2017-09" db="EMBL/GenBank/DDBJ databases">
        <authorList>
            <person name="Lee N."/>
            <person name="Cho B.-K."/>
        </authorList>
    </citation>
    <scope>NUCLEOTIDE SEQUENCE [LARGE SCALE GENOMIC DNA]</scope>
    <source>
        <strain evidence="2 3">ATCC 13879</strain>
    </source>
</reference>
<evidence type="ECO:0000313" key="2">
    <source>
        <dbReference type="EMBL" id="QEV10423.1"/>
    </source>
</evidence>
<feature type="region of interest" description="Disordered" evidence="1">
    <location>
        <begin position="46"/>
        <end position="78"/>
    </location>
</feature>
<dbReference type="Pfam" id="PF19797">
    <property type="entry name" value="DUF6281"/>
    <property type="match status" value="1"/>
</dbReference>
<sequence>MVMPAVACTSESSSGGGEQSASCAYQVLYQDRTYRDVANVEFTAGEKLGPATIPPCDDTGGQDKDEQAEETTTAYRVDGISPEAAVAIGDSPDDTMLVTAYSGNELPSEIQKLIDEP</sequence>